<organism evidence="2 3">
    <name type="scientific">Pseudomonas plecoglossicida</name>
    <dbReference type="NCBI Taxonomy" id="70775"/>
    <lineage>
        <taxon>Bacteria</taxon>
        <taxon>Pseudomonadati</taxon>
        <taxon>Pseudomonadota</taxon>
        <taxon>Gammaproteobacteria</taxon>
        <taxon>Pseudomonadales</taxon>
        <taxon>Pseudomonadaceae</taxon>
        <taxon>Pseudomonas</taxon>
    </lineage>
</organism>
<dbReference type="Proteomes" id="UP000218102">
    <property type="component" value="Unassembled WGS sequence"/>
</dbReference>
<keyword evidence="1" id="KW-0732">Signal</keyword>
<proteinExistence type="predicted"/>
<name>A0A2A3M1C8_PSEDL</name>
<feature type="signal peptide" evidence="1">
    <location>
        <begin position="1"/>
        <end position="22"/>
    </location>
</feature>
<evidence type="ECO:0008006" key="4">
    <source>
        <dbReference type="Google" id="ProtNLM"/>
    </source>
</evidence>
<evidence type="ECO:0000313" key="2">
    <source>
        <dbReference type="EMBL" id="PBJ93940.1"/>
    </source>
</evidence>
<gene>
    <name evidence="2" type="ORF">CMV24_19150</name>
</gene>
<dbReference type="AlphaFoldDB" id="A0A2A3M1C8"/>
<sequence>MIHKAIAALAATCVIIALPGCAAKPITVEKGPVRVQAAQINGRLVEGVPVKAVTEDAALGDMTAYVNDALKKAGYNQTAGDAKVTYTISEVYAGPASQYKEAHTAVGNAVATGASLAVSLATCSLLNNCTDSGMVGNNVASGLTAASDAAQTTSGQNVDKLAGTNLVIHTVCLTGRGCASSAAATSDPSISLNDLRMQNAMLGLPRTMRIGE</sequence>
<dbReference type="RefSeq" id="WP_023383562.1">
    <property type="nucleotide sequence ID" value="NZ_NTME01000021.1"/>
</dbReference>
<feature type="chain" id="PRO_5013285746" description="Lipoprotein" evidence="1">
    <location>
        <begin position="23"/>
        <end position="212"/>
    </location>
</feature>
<protein>
    <recommendedName>
        <fullName evidence="4">Lipoprotein</fullName>
    </recommendedName>
</protein>
<reference evidence="2 3" key="1">
    <citation type="submission" date="2017-09" db="EMBL/GenBank/DDBJ databases">
        <authorList>
            <person name="Ehlers B."/>
            <person name="Leendertz F.H."/>
        </authorList>
    </citation>
    <scope>NUCLEOTIDE SEQUENCE [LARGE SCALE GENOMIC DNA]</scope>
    <source>
        <strain evidence="2 3">DJ-1</strain>
    </source>
</reference>
<evidence type="ECO:0000313" key="3">
    <source>
        <dbReference type="Proteomes" id="UP000218102"/>
    </source>
</evidence>
<dbReference type="EMBL" id="NTME01000021">
    <property type="protein sequence ID" value="PBJ93940.1"/>
    <property type="molecule type" value="Genomic_DNA"/>
</dbReference>
<evidence type="ECO:0000256" key="1">
    <source>
        <dbReference type="SAM" id="SignalP"/>
    </source>
</evidence>
<comment type="caution">
    <text evidence="2">The sequence shown here is derived from an EMBL/GenBank/DDBJ whole genome shotgun (WGS) entry which is preliminary data.</text>
</comment>
<accession>A0A2A3M1C8</accession>